<evidence type="ECO:0000313" key="3">
    <source>
        <dbReference type="EMBL" id="AMU95340.1"/>
    </source>
</evidence>
<reference evidence="3 4" key="2">
    <citation type="journal article" date="2016" name="Genome Announc.">
        <title>Complete Genome Sequence of Sphingopyxis terrae Strain 203-1 (NBRC 111660), a Polyethylene Glycol Degrader.</title>
        <authorList>
            <person name="Ohtsubo Y."/>
            <person name="Nonoyama S."/>
            <person name="Nagata Y."/>
            <person name="Numata M."/>
            <person name="Tsuchikane K."/>
            <person name="Hosoyama A."/>
            <person name="Yamazoe A."/>
            <person name="Tsuda M."/>
            <person name="Fujita N."/>
            <person name="Kawai F."/>
        </authorList>
    </citation>
    <scope>NUCLEOTIDE SEQUENCE [LARGE SCALE GENOMIC DNA]</scope>
    <source>
        <strain evidence="3 4">203-1</strain>
    </source>
</reference>
<keyword evidence="1" id="KW-0472">Membrane</keyword>
<evidence type="ECO:0000259" key="2">
    <source>
        <dbReference type="Pfam" id="PF01757"/>
    </source>
</evidence>
<dbReference type="InterPro" id="IPR050879">
    <property type="entry name" value="Acyltransferase_3"/>
</dbReference>
<keyword evidence="1" id="KW-0812">Transmembrane</keyword>
<gene>
    <name evidence="3" type="ORF">AOA14_12060</name>
</gene>
<protein>
    <recommendedName>
        <fullName evidence="2">Acyltransferase 3 domain-containing protein</fullName>
    </recommendedName>
</protein>
<dbReference type="STRING" id="1219058.AOA14_12060"/>
<evidence type="ECO:0000313" key="4">
    <source>
        <dbReference type="Proteomes" id="UP000076234"/>
    </source>
</evidence>
<organism evidence="3 4">
    <name type="scientific">Sphingopyxis terrae subsp. terrae NBRC 15098</name>
    <dbReference type="NCBI Taxonomy" id="1219058"/>
    <lineage>
        <taxon>Bacteria</taxon>
        <taxon>Pseudomonadati</taxon>
        <taxon>Pseudomonadota</taxon>
        <taxon>Alphaproteobacteria</taxon>
        <taxon>Sphingomonadales</taxon>
        <taxon>Sphingomonadaceae</taxon>
        <taxon>Sphingopyxis</taxon>
    </lineage>
</organism>
<name>A0A142VZU8_9SPHN</name>
<dbReference type="InterPro" id="IPR002656">
    <property type="entry name" value="Acyl_transf_3_dom"/>
</dbReference>
<dbReference type="GO" id="GO:0000271">
    <property type="term" value="P:polysaccharide biosynthetic process"/>
    <property type="evidence" value="ECO:0007669"/>
    <property type="project" value="TreeGrafter"/>
</dbReference>
<dbReference type="KEGG" id="ster:AOA14_12060"/>
<reference evidence="4" key="1">
    <citation type="submission" date="2015-11" db="EMBL/GenBank/DDBJ databases">
        <title>Complete genome sequence of a polyethylene glycol-degrading strain Sphingopyxis terrae strain 203-1 (NBRC 15098).</title>
        <authorList>
            <person name="Yoshiyuki O."/>
            <person name="Shouta N."/>
            <person name="Nagata Y."/>
            <person name="Numata M."/>
            <person name="Tsuchikane K."/>
            <person name="Hosoyama A."/>
            <person name="Yamazoe A."/>
            <person name="Tsuda M."/>
            <person name="Fujita N."/>
            <person name="Kawai F."/>
        </authorList>
    </citation>
    <scope>NUCLEOTIDE SEQUENCE [LARGE SCALE GENOMIC DNA]</scope>
    <source>
        <strain evidence="4">203-1</strain>
    </source>
</reference>
<accession>A0A142VZU8</accession>
<dbReference type="GO" id="GO:0016020">
    <property type="term" value="C:membrane"/>
    <property type="evidence" value="ECO:0007669"/>
    <property type="project" value="TreeGrafter"/>
</dbReference>
<dbReference type="PANTHER" id="PTHR23028">
    <property type="entry name" value="ACETYLTRANSFERASE"/>
    <property type="match status" value="1"/>
</dbReference>
<feature type="domain" description="Acyltransferase 3" evidence="2">
    <location>
        <begin position="12"/>
        <end position="320"/>
    </location>
</feature>
<evidence type="ECO:0000256" key="1">
    <source>
        <dbReference type="SAM" id="Phobius"/>
    </source>
</evidence>
<feature type="transmembrane region" description="Helical" evidence="1">
    <location>
        <begin position="57"/>
        <end position="77"/>
    </location>
</feature>
<dbReference type="Proteomes" id="UP000076234">
    <property type="component" value="Chromosome"/>
</dbReference>
<keyword evidence="1" id="KW-1133">Transmembrane helix</keyword>
<sequence length="354" mass="39058">MGTDGTAIGRLKQLDGVRGLAACAVAFGYHSKILFERAVFEDGWGGPVAAWLRDNGWTAVDLFFLLSGFVFAHVYRFGESLQSTRALADFTVARIARLYPLHLFMLVCCAATFWWMPYNNVGTFIAHLFMLQVFTEPVARTFDGPSWSISVEVFCYILFAAAAFAGRRAVLTVACTAILASGIVLLFDGHAGQPLTSANSIARGGFGFFIGVLLWRYRDRFARVPALVLVAIAVAGLLIPTGTANPVLPLTALTWPAALILALRTRFMGTAPLVWLGDRSYSIYLVNIPVADVLLRVAGKFRDWDYGLLSAHILFVAIVMLLSEFTYRYIERPGQRMIRDRWKSRRGQQAAAAV</sequence>
<dbReference type="AlphaFoldDB" id="A0A142VZU8"/>
<dbReference type="EMBL" id="CP013342">
    <property type="protein sequence ID" value="AMU95340.1"/>
    <property type="molecule type" value="Genomic_DNA"/>
</dbReference>
<feature type="transmembrane region" description="Helical" evidence="1">
    <location>
        <begin position="200"/>
        <end position="217"/>
    </location>
</feature>
<feature type="transmembrane region" description="Helical" evidence="1">
    <location>
        <begin position="224"/>
        <end position="241"/>
    </location>
</feature>
<dbReference type="PANTHER" id="PTHR23028:SF131">
    <property type="entry name" value="BLR2367 PROTEIN"/>
    <property type="match status" value="1"/>
</dbReference>
<dbReference type="Pfam" id="PF01757">
    <property type="entry name" value="Acyl_transf_3"/>
    <property type="match status" value="1"/>
</dbReference>
<feature type="transmembrane region" description="Helical" evidence="1">
    <location>
        <begin position="311"/>
        <end position="330"/>
    </location>
</feature>
<feature type="transmembrane region" description="Helical" evidence="1">
    <location>
        <begin position="147"/>
        <end position="165"/>
    </location>
</feature>
<feature type="transmembrane region" description="Helical" evidence="1">
    <location>
        <begin position="98"/>
        <end position="116"/>
    </location>
</feature>
<dbReference type="GO" id="GO:0016747">
    <property type="term" value="F:acyltransferase activity, transferring groups other than amino-acyl groups"/>
    <property type="evidence" value="ECO:0007669"/>
    <property type="project" value="InterPro"/>
</dbReference>
<feature type="transmembrane region" description="Helical" evidence="1">
    <location>
        <begin position="170"/>
        <end position="188"/>
    </location>
</feature>
<proteinExistence type="predicted"/>